<keyword evidence="6" id="KW-0969">Cilium</keyword>
<evidence type="ECO:0000259" key="5">
    <source>
        <dbReference type="SMART" id="SM00858"/>
    </source>
</evidence>
<dbReference type="InterPro" id="IPR041231">
    <property type="entry name" value="FlgA_N"/>
</dbReference>
<keyword evidence="7" id="KW-1185">Reference proteome</keyword>
<dbReference type="GO" id="GO:0042597">
    <property type="term" value="C:periplasmic space"/>
    <property type="evidence" value="ECO:0007669"/>
    <property type="project" value="UniProtKB-SubCell"/>
</dbReference>
<feature type="signal peptide" evidence="4">
    <location>
        <begin position="1"/>
        <end position="22"/>
    </location>
</feature>
<evidence type="ECO:0000256" key="3">
    <source>
        <dbReference type="ARBA" id="ARBA00022764"/>
    </source>
</evidence>
<feature type="chain" id="PRO_5023116239" description="Flagella basal body P-ring formation protein FlgA" evidence="4">
    <location>
        <begin position="23"/>
        <end position="231"/>
    </location>
</feature>
<dbReference type="KEGG" id="otr:OTERR_08890"/>
<dbReference type="Pfam" id="PF17656">
    <property type="entry name" value="ChapFlgA_N"/>
    <property type="match status" value="1"/>
</dbReference>
<keyword evidence="2 4" id="KW-0732">Signal</keyword>
<dbReference type="Gene3D" id="3.90.1210.10">
    <property type="entry name" value="Antifreeze-like/N-acetylneuraminic acid synthase C-terminal domain"/>
    <property type="match status" value="1"/>
</dbReference>
<organism evidence="6 7">
    <name type="scientific">Oryzomicrobium terrae</name>
    <dbReference type="NCBI Taxonomy" id="1735038"/>
    <lineage>
        <taxon>Bacteria</taxon>
        <taxon>Pseudomonadati</taxon>
        <taxon>Pseudomonadota</taxon>
        <taxon>Betaproteobacteria</taxon>
        <taxon>Rhodocyclales</taxon>
        <taxon>Rhodocyclaceae</taxon>
        <taxon>Oryzomicrobium</taxon>
    </lineage>
</organism>
<reference evidence="6 7" key="1">
    <citation type="submission" date="2017-07" db="EMBL/GenBank/DDBJ databases">
        <title>Complete genome sequence of Oryzomicrobium terrae TPP412.</title>
        <authorList>
            <person name="Chiu L.-W."/>
            <person name="Lo K.-J."/>
            <person name="Tsai Y.-M."/>
            <person name="Lin S.-S."/>
            <person name="Kuo C.-H."/>
            <person name="Liu C.-T."/>
        </authorList>
    </citation>
    <scope>NUCLEOTIDE SEQUENCE [LARGE SCALE GENOMIC DNA]</scope>
    <source>
        <strain evidence="6 7">TPP412</strain>
    </source>
</reference>
<dbReference type="Gene3D" id="2.30.30.760">
    <property type="match status" value="1"/>
</dbReference>
<dbReference type="InterPro" id="IPR017585">
    <property type="entry name" value="SAF_FlgA"/>
</dbReference>
<comment type="similarity">
    <text evidence="4">Belongs to the FlgA family.</text>
</comment>
<comment type="function">
    <text evidence="4">Involved in the assembly process of the P-ring formation. It may associate with FlgF on the rod constituting a structure essential for the P-ring assembly or may act as a modulator protein for the P-ring assembly.</text>
</comment>
<evidence type="ECO:0000256" key="2">
    <source>
        <dbReference type="ARBA" id="ARBA00022729"/>
    </source>
</evidence>
<keyword evidence="6" id="KW-0966">Cell projection</keyword>
<dbReference type="SMART" id="SM00858">
    <property type="entry name" value="SAF"/>
    <property type="match status" value="1"/>
</dbReference>
<evidence type="ECO:0000313" key="7">
    <source>
        <dbReference type="Proteomes" id="UP000323671"/>
    </source>
</evidence>
<name>A0A5C1E6R3_9RHOO</name>
<keyword evidence="4" id="KW-1005">Bacterial flagellum biogenesis</keyword>
<keyword evidence="3 4" id="KW-0574">Periplasm</keyword>
<dbReference type="PANTHER" id="PTHR36307:SF1">
    <property type="entry name" value="FLAGELLA BASAL BODY P-RING FORMATION PROTEIN FLGA"/>
    <property type="match status" value="1"/>
</dbReference>
<dbReference type="AlphaFoldDB" id="A0A5C1E6R3"/>
<dbReference type="EMBL" id="CP022579">
    <property type="protein sequence ID" value="QEL64365.1"/>
    <property type="molecule type" value="Genomic_DNA"/>
</dbReference>
<sequence>MRRLLALLFTALPVLASTPAHAQNTGMEAVVINAVDRFLATQTQGLPGRVTTRIGALDPRTQLSPCPTVEAFLPNGARLWGRSTVGVRCNAPAGWTVFVPVTVSVAGNYLVAARPLAPNQPLQAADVALASGDLAALPAGVITDVNQLAGKSLRNSIAAGQPIRGDQLIAPLVVRQGQPVKLISQGAGFSASADGTALSNAAEGQMAQVRTGNGQTVSGIAREGGIVELSY</sequence>
<feature type="domain" description="SAF" evidence="5">
    <location>
        <begin position="107"/>
        <end position="169"/>
    </location>
</feature>
<accession>A0A5C1E6R3</accession>
<evidence type="ECO:0000313" key="6">
    <source>
        <dbReference type="EMBL" id="QEL64365.1"/>
    </source>
</evidence>
<evidence type="ECO:0000256" key="1">
    <source>
        <dbReference type="ARBA" id="ARBA00004418"/>
    </source>
</evidence>
<evidence type="ECO:0000256" key="4">
    <source>
        <dbReference type="RuleBase" id="RU362063"/>
    </source>
</evidence>
<keyword evidence="6" id="KW-0282">Flagellum</keyword>
<dbReference type="InterPro" id="IPR013974">
    <property type="entry name" value="SAF"/>
</dbReference>
<gene>
    <name evidence="6" type="primary">flgA</name>
    <name evidence="6" type="ORF">OTERR_08890</name>
</gene>
<dbReference type="CDD" id="cd11614">
    <property type="entry name" value="SAF_CpaB_FlgA_like"/>
    <property type="match status" value="1"/>
</dbReference>
<comment type="subcellular location">
    <subcellularLocation>
        <location evidence="1 4">Periplasm</location>
    </subcellularLocation>
</comment>
<proteinExistence type="inferred from homology"/>
<dbReference type="PANTHER" id="PTHR36307">
    <property type="entry name" value="FLAGELLA BASAL BODY P-RING FORMATION PROTEIN FLGA"/>
    <property type="match status" value="1"/>
</dbReference>
<dbReference type="Proteomes" id="UP000323671">
    <property type="component" value="Chromosome"/>
</dbReference>
<dbReference type="Pfam" id="PF13144">
    <property type="entry name" value="ChapFlgA"/>
    <property type="match status" value="1"/>
</dbReference>
<protein>
    <recommendedName>
        <fullName evidence="4">Flagella basal body P-ring formation protein FlgA</fullName>
    </recommendedName>
</protein>
<dbReference type="NCBIfam" id="TIGR03170">
    <property type="entry name" value="flgA_cterm"/>
    <property type="match status" value="1"/>
</dbReference>
<dbReference type="InterPro" id="IPR039246">
    <property type="entry name" value="Flagellar_FlgA"/>
</dbReference>
<dbReference type="GO" id="GO:0044780">
    <property type="term" value="P:bacterial-type flagellum assembly"/>
    <property type="evidence" value="ECO:0007669"/>
    <property type="project" value="InterPro"/>
</dbReference>